<sequence length="87" mass="10001">MIRPSRSIMRKLPSIQSIGTKSPDLFAWNRFLHLSLPGAKKYYRMRVRALQKYVGLHYMIMAEPGRNGRGKDRNKILGRETAGKVGQ</sequence>
<evidence type="ECO:0000313" key="2">
    <source>
        <dbReference type="EMBL" id="CCD44384.1"/>
    </source>
</evidence>
<protein>
    <submittedName>
        <fullName evidence="2">Uncharacterized protein</fullName>
    </submittedName>
</protein>
<dbReference type="EMBL" id="FQ790270">
    <property type="protein sequence ID" value="CCD44384.1"/>
    <property type="molecule type" value="Genomic_DNA"/>
</dbReference>
<feature type="compositionally biased region" description="Basic and acidic residues" evidence="1">
    <location>
        <begin position="69"/>
        <end position="87"/>
    </location>
</feature>
<accession>G2XV64</accession>
<evidence type="ECO:0000313" key="3">
    <source>
        <dbReference type="Proteomes" id="UP000008177"/>
    </source>
</evidence>
<dbReference type="Proteomes" id="UP000008177">
    <property type="component" value="Unplaced contigs"/>
</dbReference>
<reference evidence="3" key="1">
    <citation type="journal article" date="2011" name="PLoS Genet.">
        <title>Genomic analysis of the necrotrophic fungal pathogens Sclerotinia sclerotiorum and Botrytis cinerea.</title>
        <authorList>
            <person name="Amselem J."/>
            <person name="Cuomo C.A."/>
            <person name="van Kan J.A."/>
            <person name="Viaud M."/>
            <person name="Benito E.P."/>
            <person name="Couloux A."/>
            <person name="Coutinho P.M."/>
            <person name="de Vries R.P."/>
            <person name="Dyer P.S."/>
            <person name="Fillinger S."/>
            <person name="Fournier E."/>
            <person name="Gout L."/>
            <person name="Hahn M."/>
            <person name="Kohn L."/>
            <person name="Lapalu N."/>
            <person name="Plummer K.M."/>
            <person name="Pradier J.M."/>
            <person name="Quevillon E."/>
            <person name="Sharon A."/>
            <person name="Simon A."/>
            <person name="ten Have A."/>
            <person name="Tudzynski B."/>
            <person name="Tudzynski P."/>
            <person name="Wincker P."/>
            <person name="Andrew M."/>
            <person name="Anthouard V."/>
            <person name="Beever R.E."/>
            <person name="Beffa R."/>
            <person name="Benoit I."/>
            <person name="Bouzid O."/>
            <person name="Brault B."/>
            <person name="Chen Z."/>
            <person name="Choquer M."/>
            <person name="Collemare J."/>
            <person name="Cotton P."/>
            <person name="Danchin E.G."/>
            <person name="Da Silva C."/>
            <person name="Gautier A."/>
            <person name="Giraud C."/>
            <person name="Giraud T."/>
            <person name="Gonzalez C."/>
            <person name="Grossetete S."/>
            <person name="Guldener U."/>
            <person name="Henrissat B."/>
            <person name="Howlett B.J."/>
            <person name="Kodira C."/>
            <person name="Kretschmer M."/>
            <person name="Lappartient A."/>
            <person name="Leroch M."/>
            <person name="Levis C."/>
            <person name="Mauceli E."/>
            <person name="Neuveglise C."/>
            <person name="Oeser B."/>
            <person name="Pearson M."/>
            <person name="Poulain J."/>
            <person name="Poussereau N."/>
            <person name="Quesneville H."/>
            <person name="Rascle C."/>
            <person name="Schumacher J."/>
            <person name="Segurens B."/>
            <person name="Sexton A."/>
            <person name="Silva E."/>
            <person name="Sirven C."/>
            <person name="Soanes D.M."/>
            <person name="Talbot N.J."/>
            <person name="Templeton M."/>
            <person name="Yandava C."/>
            <person name="Yarden O."/>
            <person name="Zeng Q."/>
            <person name="Rollins J.A."/>
            <person name="Lebrun M.H."/>
            <person name="Dickman M."/>
        </authorList>
    </citation>
    <scope>NUCLEOTIDE SEQUENCE [LARGE SCALE GENOMIC DNA]</scope>
    <source>
        <strain evidence="3">T4</strain>
    </source>
</reference>
<gene>
    <name evidence="2" type="ORF">BofuT4_P059640.1</name>
</gene>
<feature type="region of interest" description="Disordered" evidence="1">
    <location>
        <begin position="68"/>
        <end position="87"/>
    </location>
</feature>
<dbReference type="HOGENOM" id="CLU_2483087_0_0_1"/>
<name>G2XV64_BOTF4</name>
<proteinExistence type="predicted"/>
<evidence type="ECO:0000256" key="1">
    <source>
        <dbReference type="SAM" id="MobiDB-lite"/>
    </source>
</evidence>
<organism evidence="2 3">
    <name type="scientific">Botryotinia fuckeliana (strain T4)</name>
    <name type="common">Noble rot fungus</name>
    <name type="synonym">Botrytis cinerea</name>
    <dbReference type="NCBI Taxonomy" id="999810"/>
    <lineage>
        <taxon>Eukaryota</taxon>
        <taxon>Fungi</taxon>
        <taxon>Dikarya</taxon>
        <taxon>Ascomycota</taxon>
        <taxon>Pezizomycotina</taxon>
        <taxon>Leotiomycetes</taxon>
        <taxon>Helotiales</taxon>
        <taxon>Sclerotiniaceae</taxon>
        <taxon>Botrytis</taxon>
    </lineage>
</organism>
<dbReference type="InParanoid" id="G2XV64"/>
<dbReference type="AlphaFoldDB" id="G2XV64"/>